<protein>
    <submittedName>
        <fullName evidence="4">Bifunctional 3-(3-hydroxy-phenyl)propionate/3-hydroxycinnamic acid hydroxylase</fullName>
        <ecNumber evidence="4">1.14.13.127</ecNumber>
    </submittedName>
</protein>
<dbReference type="InterPro" id="IPR050631">
    <property type="entry name" value="PheA/TfdB_FAD_monoxygenase"/>
</dbReference>
<dbReference type="Pfam" id="PF12680">
    <property type="entry name" value="SnoaL_2"/>
    <property type="match status" value="1"/>
</dbReference>
<dbReference type="PRINTS" id="PR00420">
    <property type="entry name" value="RNGMNOXGNASE"/>
</dbReference>
<keyword evidence="5" id="KW-1185">Reference proteome</keyword>
<dbReference type="PANTHER" id="PTHR43476:SF3">
    <property type="entry name" value="FAD-BINDING MONOOXYGENASE"/>
    <property type="match status" value="1"/>
</dbReference>
<comment type="caution">
    <text evidence="4">The sequence shown here is derived from an EMBL/GenBank/DDBJ whole genome shotgun (WGS) entry which is preliminary data.</text>
</comment>
<dbReference type="RefSeq" id="WP_381349002.1">
    <property type="nucleotide sequence ID" value="NZ_JBHMCY010000061.1"/>
</dbReference>
<reference evidence="4 5" key="1">
    <citation type="submission" date="2024-09" db="EMBL/GenBank/DDBJ databases">
        <authorList>
            <person name="Sun Q."/>
            <person name="Mori K."/>
        </authorList>
    </citation>
    <scope>NUCLEOTIDE SEQUENCE [LARGE SCALE GENOMIC DNA]</scope>
    <source>
        <strain evidence="4 5">JCM 6917</strain>
    </source>
</reference>
<accession>A0ABV5N7Z4</accession>
<proteinExistence type="predicted"/>
<evidence type="ECO:0000259" key="3">
    <source>
        <dbReference type="Pfam" id="PF12680"/>
    </source>
</evidence>
<dbReference type="NCBIfam" id="NF004829">
    <property type="entry name" value="PRK06183.1-3"/>
    <property type="match status" value="1"/>
</dbReference>
<dbReference type="Proteomes" id="UP001589709">
    <property type="component" value="Unassembled WGS sequence"/>
</dbReference>
<name>A0ABV5N7Z4_9ACTN</name>
<dbReference type="EC" id="1.14.13.127" evidence="4"/>
<feature type="domain" description="FAD-binding" evidence="2">
    <location>
        <begin position="18"/>
        <end position="362"/>
    </location>
</feature>
<dbReference type="GO" id="GO:0008688">
    <property type="term" value="F:3-(3-hydroxyphenyl)propionate hydroxylase activity"/>
    <property type="evidence" value="ECO:0007669"/>
    <property type="project" value="UniProtKB-EC"/>
</dbReference>
<evidence type="ECO:0000313" key="4">
    <source>
        <dbReference type="EMBL" id="MFB9466156.1"/>
    </source>
</evidence>
<dbReference type="Pfam" id="PF01494">
    <property type="entry name" value="FAD_binding_3"/>
    <property type="match status" value="1"/>
</dbReference>
<feature type="domain" description="SnoaL-like" evidence="3">
    <location>
        <begin position="724"/>
        <end position="807"/>
    </location>
</feature>
<dbReference type="Gene3D" id="3.50.50.60">
    <property type="entry name" value="FAD/NAD(P)-binding domain"/>
    <property type="match status" value="1"/>
</dbReference>
<dbReference type="Gene3D" id="3.10.450.50">
    <property type="match status" value="2"/>
</dbReference>
<dbReference type="PANTHER" id="PTHR43476">
    <property type="entry name" value="3-(3-HYDROXY-PHENYL)PROPIONATE/3-HYDROXYCINNAMIC ACID HYDROXYLASE"/>
    <property type="match status" value="1"/>
</dbReference>
<dbReference type="SUPFAM" id="SSF51905">
    <property type="entry name" value="FAD/NAD(P)-binding domain"/>
    <property type="match status" value="1"/>
</dbReference>
<dbReference type="Gene3D" id="3.30.9.10">
    <property type="entry name" value="D-Amino Acid Oxidase, subunit A, domain 2"/>
    <property type="match status" value="1"/>
</dbReference>
<dbReference type="EMBL" id="JBHMCY010000061">
    <property type="protein sequence ID" value="MFB9466156.1"/>
    <property type="molecule type" value="Genomic_DNA"/>
</dbReference>
<evidence type="ECO:0000313" key="5">
    <source>
        <dbReference type="Proteomes" id="UP001589709"/>
    </source>
</evidence>
<gene>
    <name evidence="4" type="ORF">ACFF45_26460</name>
</gene>
<dbReference type="InterPro" id="IPR002938">
    <property type="entry name" value="FAD-bd"/>
</dbReference>
<keyword evidence="1 4" id="KW-0560">Oxidoreductase</keyword>
<dbReference type="InterPro" id="IPR037401">
    <property type="entry name" value="SnoaL-like"/>
</dbReference>
<organism evidence="4 5">
    <name type="scientific">Streptomyces cinereospinus</name>
    <dbReference type="NCBI Taxonomy" id="285561"/>
    <lineage>
        <taxon>Bacteria</taxon>
        <taxon>Bacillati</taxon>
        <taxon>Actinomycetota</taxon>
        <taxon>Actinomycetes</taxon>
        <taxon>Kitasatosporales</taxon>
        <taxon>Streptomycetaceae</taxon>
        <taxon>Streptomyces</taxon>
    </lineage>
</organism>
<evidence type="ECO:0000259" key="2">
    <source>
        <dbReference type="Pfam" id="PF01494"/>
    </source>
</evidence>
<dbReference type="InterPro" id="IPR032710">
    <property type="entry name" value="NTF2-like_dom_sf"/>
</dbReference>
<dbReference type="InterPro" id="IPR036188">
    <property type="entry name" value="FAD/NAD-bd_sf"/>
</dbReference>
<sequence length="847" mass="93424">MPTDSVSEVTPVPQRISCDIAIVGYGPVGMVLSGLLAQRGFDVVVVERHHTLYPLARAGHYDGETMRTFQELGVAGAVELAAQPMLQWDLVTAEKEVLATIHIGEGGAGWKESYLSYQPEIERILDPRARDLGVRVLRGLKAERIEQTADRATVTCRQVDDASAAPTVVDAAYVIGADGANSFVRSALGIERARLGYEPMDSLVIDFKLDDPDREIADMPEVLQVLDIDRPQLAGRWEGRNYMRFEFGLLDGEDPDDFAREDNCWKLLAMWGLTPEDGHIERGVVYRFEATLAPRWRDGRVLLAGDAAHTMPPTMGQGLCSGIRDAINLVWKLTAVMHGEAEQKLLDTVESERGAHVRGLIERCVALGELWNTRDPQAAHRRDEMLRMGTVPPAPIFPRLGEGIVVPESADSPVTDGRPAPQARVALDGRVDRLDEFGHGWKIVSRHAVPQDLFTDEQLRALEELGVEFAHVSRGPGPDYYIDLDGEYDLWFRKHGVRAFVQRPDKYVFGAVAELDELPRLVDQLIDSMADAGWNFRSVDTGSRARVGAGSAAAGAHPPYPGPVDVRNVSEETQQFFTSFFTAKTRRRIEETHAHFHPEQIYYADATLGWEFSDNETLHGMWKQYMPFWGDQAKSYPVQLLGDTSAGAAIVMTNTPELFGGELRAIAIIDFLDDKVVRWIDYWDGRGFGADATVQLRVAADVFPDTLGVDTVTPRQDPALGSAVAQLMAGIRDGDSSALDEVLAYDATFEDFTLRTQLRGRAAIQRYLRRASGRLPYQGATVSHIVGNEQGGGFEWTAEGRTVPRGAAALALNSEGQITSLSLVWDGSLMDDDVILPLSALAVEPRR</sequence>
<dbReference type="SUPFAM" id="SSF54427">
    <property type="entry name" value="NTF2-like"/>
    <property type="match status" value="2"/>
</dbReference>
<evidence type="ECO:0000256" key="1">
    <source>
        <dbReference type="ARBA" id="ARBA00023002"/>
    </source>
</evidence>